<dbReference type="Proteomes" id="UP001516023">
    <property type="component" value="Unassembled WGS sequence"/>
</dbReference>
<name>A0ABD3NV01_9STRA</name>
<gene>
    <name evidence="2" type="ORF">HJC23_009614</name>
</gene>
<feature type="region of interest" description="Disordered" evidence="1">
    <location>
        <begin position="1"/>
        <end position="22"/>
    </location>
</feature>
<comment type="caution">
    <text evidence="2">The sequence shown here is derived from an EMBL/GenBank/DDBJ whole genome shotgun (WGS) entry which is preliminary data.</text>
</comment>
<evidence type="ECO:0000313" key="3">
    <source>
        <dbReference type="Proteomes" id="UP001516023"/>
    </source>
</evidence>
<keyword evidence="3" id="KW-1185">Reference proteome</keyword>
<reference evidence="2 3" key="1">
    <citation type="journal article" date="2020" name="G3 (Bethesda)">
        <title>Improved Reference Genome for Cyclotella cryptica CCMP332, a Model for Cell Wall Morphogenesis, Salinity Adaptation, and Lipid Production in Diatoms (Bacillariophyta).</title>
        <authorList>
            <person name="Roberts W.R."/>
            <person name="Downey K.M."/>
            <person name="Ruck E.C."/>
            <person name="Traller J.C."/>
            <person name="Alverson A.J."/>
        </authorList>
    </citation>
    <scope>NUCLEOTIDE SEQUENCE [LARGE SCALE GENOMIC DNA]</scope>
    <source>
        <strain evidence="2 3">CCMP332</strain>
    </source>
</reference>
<dbReference type="EMBL" id="JABMIG020000385">
    <property type="protein sequence ID" value="KAL3779562.1"/>
    <property type="molecule type" value="Genomic_DNA"/>
</dbReference>
<sequence length="358" mass="38646">MMSSSSSRHRRYVAGKKDTSKAQANKPFHLPASCMDPASNLQYIPLLRYCNRNNTTVKVGIAIDNPQVLKRSKQSRNMLRTSRLVSIAVIISLNADLISAFSTSSSPLVAVAKETAGVEQPCQQRRAILSSLFSSSAVLLATIAPPAQASLLDDFGTDPSNLNQQPAKPPTVEKAANKGKLESNLEPNLRSNYYYPTNKVRYLPRIKKCSDSIPGVAVAIGNDDWDTVRDFATVVADDTILPMKLYVSSLTGGGTNVKVGFAKDMMTAAKTFEKNQALLVKSAEKKDAAKSSAALESMAEALLAYRTSGKLLGPDGGGDIPSVDEIRRSTKRFRGEAFEAKVKERDERLKAAAASTSN</sequence>
<feature type="region of interest" description="Disordered" evidence="1">
    <location>
        <begin position="155"/>
        <end position="176"/>
    </location>
</feature>
<protein>
    <submittedName>
        <fullName evidence="2">Uncharacterized protein</fullName>
    </submittedName>
</protein>
<dbReference type="AlphaFoldDB" id="A0ABD3NV01"/>
<proteinExistence type="predicted"/>
<organism evidence="2 3">
    <name type="scientific">Cyclotella cryptica</name>
    <dbReference type="NCBI Taxonomy" id="29204"/>
    <lineage>
        <taxon>Eukaryota</taxon>
        <taxon>Sar</taxon>
        <taxon>Stramenopiles</taxon>
        <taxon>Ochrophyta</taxon>
        <taxon>Bacillariophyta</taxon>
        <taxon>Coscinodiscophyceae</taxon>
        <taxon>Thalassiosirophycidae</taxon>
        <taxon>Stephanodiscales</taxon>
        <taxon>Stephanodiscaceae</taxon>
        <taxon>Cyclotella</taxon>
    </lineage>
</organism>
<evidence type="ECO:0000256" key="1">
    <source>
        <dbReference type="SAM" id="MobiDB-lite"/>
    </source>
</evidence>
<accession>A0ABD3NV01</accession>
<evidence type="ECO:0000313" key="2">
    <source>
        <dbReference type="EMBL" id="KAL3779562.1"/>
    </source>
</evidence>